<dbReference type="PROSITE" id="PS51257">
    <property type="entry name" value="PROKAR_LIPOPROTEIN"/>
    <property type="match status" value="1"/>
</dbReference>
<name>A0A5C5XTA1_9BACT</name>
<dbReference type="EMBL" id="SJPK01000006">
    <property type="protein sequence ID" value="TWT66130.1"/>
    <property type="molecule type" value="Genomic_DNA"/>
</dbReference>
<organism evidence="1 2">
    <name type="scientific">Allorhodopirellula solitaria</name>
    <dbReference type="NCBI Taxonomy" id="2527987"/>
    <lineage>
        <taxon>Bacteria</taxon>
        <taxon>Pseudomonadati</taxon>
        <taxon>Planctomycetota</taxon>
        <taxon>Planctomycetia</taxon>
        <taxon>Pirellulales</taxon>
        <taxon>Pirellulaceae</taxon>
        <taxon>Allorhodopirellula</taxon>
    </lineage>
</organism>
<gene>
    <name evidence="1" type="ORF">CA85_29940</name>
</gene>
<evidence type="ECO:0008006" key="3">
    <source>
        <dbReference type="Google" id="ProtNLM"/>
    </source>
</evidence>
<evidence type="ECO:0000313" key="2">
    <source>
        <dbReference type="Proteomes" id="UP000318053"/>
    </source>
</evidence>
<dbReference type="AlphaFoldDB" id="A0A5C5XTA1"/>
<accession>A0A5C5XTA1</accession>
<evidence type="ECO:0000313" key="1">
    <source>
        <dbReference type="EMBL" id="TWT66130.1"/>
    </source>
</evidence>
<keyword evidence="2" id="KW-1185">Reference proteome</keyword>
<comment type="caution">
    <text evidence="1">The sequence shown here is derived from an EMBL/GenBank/DDBJ whole genome shotgun (WGS) entry which is preliminary data.</text>
</comment>
<sequence length="295" mass="31051">MTTLFKTGYALPTALLIIPFLTMGCDSTPGVDRSQLIINKPSKIEGSPDVPEYSVWRPFFVTDAGDVSSGTTVGTAFLAQLPDSDNSYLVTASHLLGPTTGLTRDISPNEWGTAIKSASVGDAFGATDAVKQLGRPLTPADAKQNELKWLDLDIIVFDKGKSLKGNPLQFSNETIQVGQRLWMATALFEGASPSQKCHEVKVVDVDSSGSIRYAFENPKVSFRATDGAPLLFDSGAIAGIHLRGQTIESGPVGSGLDSKALQSALQELAGQTTTSAKGAVSARGLATSARFASQL</sequence>
<protein>
    <recommendedName>
        <fullName evidence="3">Trypsin</fullName>
    </recommendedName>
</protein>
<proteinExistence type="predicted"/>
<dbReference type="RefSeq" id="WP_186774939.1">
    <property type="nucleotide sequence ID" value="NZ_SJPK01000006.1"/>
</dbReference>
<dbReference type="Proteomes" id="UP000318053">
    <property type="component" value="Unassembled WGS sequence"/>
</dbReference>
<reference evidence="1 2" key="1">
    <citation type="submission" date="2019-02" db="EMBL/GenBank/DDBJ databases">
        <title>Deep-cultivation of Planctomycetes and their phenomic and genomic characterization uncovers novel biology.</title>
        <authorList>
            <person name="Wiegand S."/>
            <person name="Jogler M."/>
            <person name="Boedeker C."/>
            <person name="Pinto D."/>
            <person name="Vollmers J."/>
            <person name="Rivas-Marin E."/>
            <person name="Kohn T."/>
            <person name="Peeters S.H."/>
            <person name="Heuer A."/>
            <person name="Rast P."/>
            <person name="Oberbeckmann S."/>
            <person name="Bunk B."/>
            <person name="Jeske O."/>
            <person name="Meyerdierks A."/>
            <person name="Storesund J.E."/>
            <person name="Kallscheuer N."/>
            <person name="Luecker S."/>
            <person name="Lage O.M."/>
            <person name="Pohl T."/>
            <person name="Merkel B.J."/>
            <person name="Hornburger P."/>
            <person name="Mueller R.-W."/>
            <person name="Bruemmer F."/>
            <person name="Labrenz M."/>
            <person name="Spormann A.M."/>
            <person name="Op Den Camp H."/>
            <person name="Overmann J."/>
            <person name="Amann R."/>
            <person name="Jetten M.S.M."/>
            <person name="Mascher T."/>
            <person name="Medema M.H."/>
            <person name="Devos D.P."/>
            <person name="Kaster A.-K."/>
            <person name="Ovreas L."/>
            <person name="Rohde M."/>
            <person name="Galperin M.Y."/>
            <person name="Jogler C."/>
        </authorList>
    </citation>
    <scope>NUCLEOTIDE SEQUENCE [LARGE SCALE GENOMIC DNA]</scope>
    <source>
        <strain evidence="1 2">CA85</strain>
    </source>
</reference>